<dbReference type="EMBL" id="JAAIWN010000002">
    <property type="protein sequence ID" value="NEY80254.1"/>
    <property type="molecule type" value="Genomic_DNA"/>
</dbReference>
<reference evidence="8 9" key="1">
    <citation type="submission" date="2020-02" db="EMBL/GenBank/DDBJ databases">
        <title>Bacillus aquiflavi sp. nov., isolated from yellow water of strong flavor Chinese baijiu in Yibin region of China.</title>
        <authorList>
            <person name="Xie J."/>
        </authorList>
    </citation>
    <scope>NUCLEOTIDE SEQUENCE [LARGE SCALE GENOMIC DNA]</scope>
    <source>
        <strain evidence="8 9">3H-10</strain>
    </source>
</reference>
<evidence type="ECO:0000313" key="8">
    <source>
        <dbReference type="EMBL" id="NEY80254.1"/>
    </source>
</evidence>
<dbReference type="Pfam" id="PF02690">
    <property type="entry name" value="Na_Pi_cotrans"/>
    <property type="match status" value="2"/>
</dbReference>
<dbReference type="Proteomes" id="UP000472971">
    <property type="component" value="Unassembled WGS sequence"/>
</dbReference>
<feature type="transmembrane region" description="Helical" evidence="6">
    <location>
        <begin position="171"/>
        <end position="197"/>
    </location>
</feature>
<keyword evidence="9" id="KW-1185">Reference proteome</keyword>
<dbReference type="InterPro" id="IPR004633">
    <property type="entry name" value="NaPi_cotrn-rel/YqeW-like"/>
</dbReference>
<proteinExistence type="predicted"/>
<comment type="subcellular location">
    <subcellularLocation>
        <location evidence="1">Cell membrane</location>
        <topology evidence="1">Multi-pass membrane protein</topology>
    </subcellularLocation>
</comment>
<name>A0A6B3VY22_9BACI</name>
<dbReference type="GO" id="GO:0005436">
    <property type="term" value="F:sodium:phosphate symporter activity"/>
    <property type="evidence" value="ECO:0007669"/>
    <property type="project" value="InterPro"/>
</dbReference>
<evidence type="ECO:0000256" key="6">
    <source>
        <dbReference type="SAM" id="Phobius"/>
    </source>
</evidence>
<comment type="caution">
    <text evidence="8">The sequence shown here is derived from an EMBL/GenBank/DDBJ whole genome shotgun (WGS) entry which is preliminary data.</text>
</comment>
<gene>
    <name evidence="8" type="ORF">G4D64_01670</name>
    <name evidence="7" type="ORF">H1Z61_01675</name>
</gene>
<evidence type="ECO:0000313" key="10">
    <source>
        <dbReference type="Proteomes" id="UP000570010"/>
    </source>
</evidence>
<evidence type="ECO:0000256" key="2">
    <source>
        <dbReference type="ARBA" id="ARBA00022475"/>
    </source>
</evidence>
<organism evidence="8 9">
    <name type="scientific">Bacillus aquiflavi</name>
    <dbReference type="NCBI Taxonomy" id="2672567"/>
    <lineage>
        <taxon>Bacteria</taxon>
        <taxon>Bacillati</taxon>
        <taxon>Bacillota</taxon>
        <taxon>Bacilli</taxon>
        <taxon>Bacillales</taxon>
        <taxon>Bacillaceae</taxon>
        <taxon>Bacillus</taxon>
    </lineage>
</organism>
<dbReference type="PANTHER" id="PTHR10010:SF46">
    <property type="entry name" value="SODIUM-DEPENDENT PHOSPHATE TRANSPORT PROTEIN 2B"/>
    <property type="match status" value="1"/>
</dbReference>
<keyword evidence="4 6" id="KW-1133">Transmembrane helix</keyword>
<dbReference type="Proteomes" id="UP000570010">
    <property type="component" value="Unassembled WGS sequence"/>
</dbReference>
<feature type="transmembrane region" description="Helical" evidence="6">
    <location>
        <begin position="274"/>
        <end position="293"/>
    </location>
</feature>
<dbReference type="PANTHER" id="PTHR10010">
    <property type="entry name" value="SOLUTE CARRIER FAMILY 34 SODIUM PHOSPHATE , MEMBER 2-RELATED"/>
    <property type="match status" value="1"/>
</dbReference>
<feature type="transmembrane region" description="Helical" evidence="6">
    <location>
        <begin position="48"/>
        <end position="72"/>
    </location>
</feature>
<sequence>MLYFFMFILFLFLFIFGMTVLRTGLFNLSAQSLRSWLTKLTDKAWKGLIVGTIITMVLQSSSAVMVITIGLISAKMISFPQSIGIILGTNIGTSVTTEIITFNIDPFLIPLFVLGAALLLSNHSRICSIGLSLFGIAAVFTAMRGFKKLADPLASLPFVTQIFQLIDHNHFLSVIVGSFITAIIQSSTALTGIVMGFLSSAALNVDTGIALMLGSNIGTCMTAFIASIGAGREAKLCAYAHIWLNILGVILFFPFINHLTVFTSLATDQLDVQLAHSSVIFNLISSLIVLPFAHRFGKFILAIHKK</sequence>
<keyword evidence="5 6" id="KW-0472">Membrane</keyword>
<dbReference type="NCBIfam" id="TIGR00704">
    <property type="entry name" value="NaPi_cotrn_rel"/>
    <property type="match status" value="1"/>
</dbReference>
<dbReference type="GO" id="GO:0005886">
    <property type="term" value="C:plasma membrane"/>
    <property type="evidence" value="ECO:0007669"/>
    <property type="project" value="UniProtKB-SubCell"/>
</dbReference>
<dbReference type="GO" id="GO:0044341">
    <property type="term" value="P:sodium-dependent phosphate transport"/>
    <property type="evidence" value="ECO:0007669"/>
    <property type="project" value="InterPro"/>
</dbReference>
<feature type="transmembrane region" description="Helical" evidence="6">
    <location>
        <begin position="6"/>
        <end position="28"/>
    </location>
</feature>
<evidence type="ECO:0000256" key="5">
    <source>
        <dbReference type="ARBA" id="ARBA00023136"/>
    </source>
</evidence>
<dbReference type="AlphaFoldDB" id="A0A6B3VY22"/>
<evidence type="ECO:0000313" key="9">
    <source>
        <dbReference type="Proteomes" id="UP000472971"/>
    </source>
</evidence>
<reference evidence="7 10" key="2">
    <citation type="submission" date="2020-07" db="EMBL/GenBank/DDBJ databases">
        <authorList>
            <person name="Feng H."/>
        </authorList>
    </citation>
    <scope>NUCLEOTIDE SEQUENCE [LARGE SCALE GENOMIC DNA]</scope>
    <source>
        <strain evidence="7">S-12</strain>
        <strain evidence="10">s-12</strain>
    </source>
</reference>
<dbReference type="EMBL" id="JACEIO010000002">
    <property type="protein sequence ID" value="MBA4535879.1"/>
    <property type="molecule type" value="Genomic_DNA"/>
</dbReference>
<keyword evidence="3 6" id="KW-0812">Transmembrane</keyword>
<protein>
    <submittedName>
        <fullName evidence="8">Na/Pi cotransporter family protein</fullName>
    </submittedName>
</protein>
<dbReference type="InterPro" id="IPR003841">
    <property type="entry name" value="Na/Pi_transpt"/>
</dbReference>
<feature type="transmembrane region" description="Helical" evidence="6">
    <location>
        <begin position="107"/>
        <end position="140"/>
    </location>
</feature>
<evidence type="ECO:0000256" key="4">
    <source>
        <dbReference type="ARBA" id="ARBA00022989"/>
    </source>
</evidence>
<evidence type="ECO:0000313" key="7">
    <source>
        <dbReference type="EMBL" id="MBA4535879.1"/>
    </source>
</evidence>
<dbReference type="RefSeq" id="WP_163239464.1">
    <property type="nucleotide sequence ID" value="NZ_CP082780.1"/>
</dbReference>
<feature type="transmembrane region" description="Helical" evidence="6">
    <location>
        <begin position="242"/>
        <end position="262"/>
    </location>
</feature>
<keyword evidence="2" id="KW-1003">Cell membrane</keyword>
<feature type="transmembrane region" description="Helical" evidence="6">
    <location>
        <begin position="209"/>
        <end position="230"/>
    </location>
</feature>
<dbReference type="NCBIfam" id="NF037997">
    <property type="entry name" value="Na_Pi_symport"/>
    <property type="match status" value="1"/>
</dbReference>
<accession>A0A6B3VY22</accession>
<evidence type="ECO:0000256" key="1">
    <source>
        <dbReference type="ARBA" id="ARBA00004651"/>
    </source>
</evidence>
<evidence type="ECO:0000256" key="3">
    <source>
        <dbReference type="ARBA" id="ARBA00022692"/>
    </source>
</evidence>